<name>A0A1V0M444_XENHO</name>
<dbReference type="EMBL" id="KX517798">
    <property type="protein sequence ID" value="ARD69641.1"/>
    <property type="molecule type" value="Genomic_DNA"/>
</dbReference>
<protein>
    <recommendedName>
        <fullName evidence="1">DNA polymerase III subunit alpha</fullName>
    </recommendedName>
</protein>
<dbReference type="Proteomes" id="UP000225433">
    <property type="component" value="Unassembled WGS sequence"/>
</dbReference>
<evidence type="ECO:0000256" key="3">
    <source>
        <dbReference type="ARBA" id="ARBA00022695"/>
    </source>
</evidence>
<dbReference type="InterPro" id="IPR040982">
    <property type="entry name" value="DNA_pol3_finger"/>
</dbReference>
<dbReference type="SMART" id="SM00481">
    <property type="entry name" value="POLIIIAc"/>
    <property type="match status" value="1"/>
</dbReference>
<dbReference type="InterPro" id="IPR004805">
    <property type="entry name" value="DnaE2/DnaE/PolC"/>
</dbReference>
<evidence type="ECO:0000256" key="5">
    <source>
        <dbReference type="ARBA" id="ARBA00022932"/>
    </source>
</evidence>
<evidence type="ECO:0000256" key="2">
    <source>
        <dbReference type="ARBA" id="ARBA00022679"/>
    </source>
</evidence>
<dbReference type="Pfam" id="PF07733">
    <property type="entry name" value="DNA_pol3_alpha"/>
    <property type="match status" value="1"/>
</dbReference>
<dbReference type="PANTHER" id="PTHR32294:SF0">
    <property type="entry name" value="DNA POLYMERASE III SUBUNIT ALPHA"/>
    <property type="match status" value="1"/>
</dbReference>
<gene>
    <name evidence="8" type="ORF">Xhom_04432</name>
</gene>
<dbReference type="EMBL" id="NJAI01000009">
    <property type="protein sequence ID" value="PHM52355.1"/>
    <property type="molecule type" value="Genomic_DNA"/>
</dbReference>
<reference evidence="8 9" key="2">
    <citation type="journal article" date="2017" name="Nat. Microbiol.">
        <title>Natural product diversity associated with the nematode symbionts Photorhabdus and Xenorhabdus.</title>
        <authorList>
            <person name="Tobias N.J."/>
            <person name="Wolff H."/>
            <person name="Djahanschiri B."/>
            <person name="Grundmann F."/>
            <person name="Kronenwerth M."/>
            <person name="Shi Y.M."/>
            <person name="Simonyi S."/>
            <person name="Grun P."/>
            <person name="Shapiro-Ilan D."/>
            <person name="Pidot S.J."/>
            <person name="Stinear T.P."/>
            <person name="Ebersberger I."/>
            <person name="Bode H.B."/>
        </authorList>
    </citation>
    <scope>NUCLEOTIDE SEQUENCE [LARGE SCALE GENOMIC DNA]</scope>
    <source>
        <strain evidence="8 9">DSM 17903</strain>
    </source>
</reference>
<dbReference type="InterPro" id="IPR011708">
    <property type="entry name" value="DNA_pol3_alpha_NTPase_dom"/>
</dbReference>
<evidence type="ECO:0000259" key="6">
    <source>
        <dbReference type="SMART" id="SM00481"/>
    </source>
</evidence>
<feature type="domain" description="Polymerase/histidinol phosphatase N-terminal" evidence="6">
    <location>
        <begin position="16"/>
        <end position="82"/>
    </location>
</feature>
<evidence type="ECO:0000313" key="7">
    <source>
        <dbReference type="EMBL" id="ARD69641.1"/>
    </source>
</evidence>
<dbReference type="InterPro" id="IPR003141">
    <property type="entry name" value="Pol/His_phosphatase_N"/>
</dbReference>
<geneLocation type="plasmid" evidence="7">
    <name>unnamed1</name>
</geneLocation>
<reference evidence="7" key="1">
    <citation type="journal article" date="2017" name="J. Invertebr. Pathol.">
        <title>Identification and bacterial characteristics of Xenorhabdus hominickii ANU101 from an entomopathogenic nematode, Steinernema monticolum.</title>
        <authorList>
            <person name="Park Y."/>
            <person name="Kang S."/>
            <person name="Sadekuzzaman M."/>
            <person name="Kim H."/>
            <person name="Jung J.K."/>
            <person name="Kim Y."/>
        </authorList>
    </citation>
    <scope>NUCLEOTIDE SEQUENCE</scope>
    <source>
        <strain evidence="7">ANU101</strain>
        <plasmid evidence="7">unnamed1</plasmid>
    </source>
</reference>
<dbReference type="PANTHER" id="PTHR32294">
    <property type="entry name" value="DNA POLYMERASE III SUBUNIT ALPHA"/>
    <property type="match status" value="1"/>
</dbReference>
<keyword evidence="2" id="KW-0808">Transferase</keyword>
<dbReference type="Pfam" id="PF02811">
    <property type="entry name" value="PHP"/>
    <property type="match status" value="1"/>
</dbReference>
<keyword evidence="3" id="KW-0548">Nucleotidyltransferase</keyword>
<evidence type="ECO:0000256" key="1">
    <source>
        <dbReference type="ARBA" id="ARBA00019114"/>
    </source>
</evidence>
<evidence type="ECO:0000256" key="4">
    <source>
        <dbReference type="ARBA" id="ARBA00022705"/>
    </source>
</evidence>
<accession>A0A1V0M444</accession>
<dbReference type="InterPro" id="IPR004013">
    <property type="entry name" value="PHP_dom"/>
</dbReference>
<dbReference type="Gene3D" id="3.20.20.140">
    <property type="entry name" value="Metal-dependent hydrolases"/>
    <property type="match status" value="1"/>
</dbReference>
<evidence type="ECO:0000313" key="9">
    <source>
        <dbReference type="Proteomes" id="UP000225433"/>
    </source>
</evidence>
<dbReference type="GO" id="GO:0003887">
    <property type="term" value="F:DNA-directed DNA polymerase activity"/>
    <property type="evidence" value="ECO:0007669"/>
    <property type="project" value="UniProtKB-KW"/>
</dbReference>
<sequence>MASLMMELANEVRKMQALLARTDFSLGESTIKATNAVKFAKEKGYRAIISADTMNISSVIPMQLEASGELDVVLGVRLYIVDNPFLEADNKARKDASEPVLDYKRDFGYSFVAMVKNEAGFTDICELCSLGYMRNQFYKIPRLDIEQVVATYSKGNILLMTADFDSIFRRRDYQSIIGRLADISRDDLYAAIYPMASPYFDQINIKSSHVAEAFSLKRVAFYPAYYESLEDADLKDVAYQVCNNVKSDQVHRMRTPFVRDNAIVDRVHLLKNLKSFSDRMSVSVSPEMVSTMQDEIVNKCKWRWQKMSVVLPKMADDEAATLHTMATVGLRNKLTGTSFGHTPSKAGWQTYIDRLKYELAVLTKLGFCGYFLMVSDLMQYSRKAKIPVGAGRGSVGGSLVAWCVGITDVDPIRHGLLFERFINPERLDLPDADLDFSQSKRHLAIQYLYDKYGEDYVAGIVNYSYLGAASSIRDSARIFNVPATDLAVSKDVGWATKEGDDIPLEELREELASLDKYAEKHPQAFAAACKLKNMMRSYGRHAAGMIVSSVPISKRAVIELRGGERVINWDKRHCEDMGLIKLDVLGLATLDLLQYAVDYIEERHGAGVVKLDEVSLNDPKVMANFADGRTKGVFQLESAPMRKLLKDLGSGLDPITFETIVATTALFRPGPIQSGMLDSFVDVAKGYHAPTPLHPSIEEVTKETNGVVIYQEQIMKSAQLLAGFSLAEADGVRSAIGKKNMDKMRKIGIDFLERAQAGWVTVELEDGSMKKFHKKEKLLCTDGIVRTYDEIIREDADIEIGM</sequence>
<keyword evidence="5" id="KW-0239">DNA-directed DNA polymerase</keyword>
<dbReference type="GO" id="GO:0008408">
    <property type="term" value="F:3'-5' exonuclease activity"/>
    <property type="evidence" value="ECO:0007669"/>
    <property type="project" value="InterPro"/>
</dbReference>
<organism evidence="7">
    <name type="scientific">Xenorhabdus hominickii</name>
    <dbReference type="NCBI Taxonomy" id="351679"/>
    <lineage>
        <taxon>Bacteria</taxon>
        <taxon>Pseudomonadati</taxon>
        <taxon>Pseudomonadota</taxon>
        <taxon>Gammaproteobacteria</taxon>
        <taxon>Enterobacterales</taxon>
        <taxon>Morganellaceae</taxon>
        <taxon>Xenorhabdus</taxon>
    </lineage>
</organism>
<keyword evidence="4" id="KW-0235">DNA replication</keyword>
<proteinExistence type="predicted"/>
<dbReference type="GO" id="GO:0006260">
    <property type="term" value="P:DNA replication"/>
    <property type="evidence" value="ECO:0007669"/>
    <property type="project" value="UniProtKB-KW"/>
</dbReference>
<dbReference type="NCBIfam" id="TIGR00594">
    <property type="entry name" value="polc"/>
    <property type="match status" value="1"/>
</dbReference>
<dbReference type="AlphaFoldDB" id="A0A1V0M444"/>
<keyword evidence="7" id="KW-0614">Plasmid</keyword>
<dbReference type="Pfam" id="PF17657">
    <property type="entry name" value="DNA_pol3_finger"/>
    <property type="match status" value="1"/>
</dbReference>
<evidence type="ECO:0000313" key="8">
    <source>
        <dbReference type="EMBL" id="PHM52355.1"/>
    </source>
</evidence>